<organism evidence="3 4">
    <name type="scientific">Streptomyces fuscichromogenes</name>
    <dbReference type="NCBI Taxonomy" id="1324013"/>
    <lineage>
        <taxon>Bacteria</taxon>
        <taxon>Bacillati</taxon>
        <taxon>Actinomycetota</taxon>
        <taxon>Actinomycetes</taxon>
        <taxon>Kitasatosporales</taxon>
        <taxon>Streptomycetaceae</taxon>
        <taxon>Streptomyces</taxon>
    </lineage>
</organism>
<dbReference type="InterPro" id="IPR011009">
    <property type="entry name" value="Kinase-like_dom_sf"/>
</dbReference>
<gene>
    <name evidence="3" type="ORF">GCM10011578_005520</name>
</gene>
<evidence type="ECO:0000313" key="4">
    <source>
        <dbReference type="Proteomes" id="UP000653411"/>
    </source>
</evidence>
<dbReference type="RefSeq" id="WP_189260883.1">
    <property type="nucleotide sequence ID" value="NZ_BMML01000001.1"/>
</dbReference>
<evidence type="ECO:0000259" key="2">
    <source>
        <dbReference type="Pfam" id="PF01636"/>
    </source>
</evidence>
<reference evidence="3" key="1">
    <citation type="journal article" date="2014" name="Int. J. Syst. Evol. Microbiol.">
        <title>Complete genome sequence of Corynebacterium casei LMG S-19264T (=DSM 44701T), isolated from a smear-ripened cheese.</title>
        <authorList>
            <consortium name="US DOE Joint Genome Institute (JGI-PGF)"/>
            <person name="Walter F."/>
            <person name="Albersmeier A."/>
            <person name="Kalinowski J."/>
            <person name="Ruckert C."/>
        </authorList>
    </citation>
    <scope>NUCLEOTIDE SEQUENCE</scope>
    <source>
        <strain evidence="3">CGMCC 4.7110</strain>
    </source>
</reference>
<dbReference type="AlphaFoldDB" id="A0A917X8D3"/>
<accession>A0A917X8D3</accession>
<comment type="caution">
    <text evidence="3">The sequence shown here is derived from an EMBL/GenBank/DDBJ whole genome shotgun (WGS) entry which is preliminary data.</text>
</comment>
<dbReference type="Proteomes" id="UP000653411">
    <property type="component" value="Unassembled WGS sequence"/>
</dbReference>
<evidence type="ECO:0000313" key="3">
    <source>
        <dbReference type="EMBL" id="GGM88830.1"/>
    </source>
</evidence>
<dbReference type="Gene3D" id="3.30.200.20">
    <property type="entry name" value="Phosphorylase Kinase, domain 1"/>
    <property type="match status" value="1"/>
</dbReference>
<dbReference type="EMBL" id="BMML01000001">
    <property type="protein sequence ID" value="GGM88830.1"/>
    <property type="molecule type" value="Genomic_DNA"/>
</dbReference>
<feature type="region of interest" description="Disordered" evidence="1">
    <location>
        <begin position="1"/>
        <end position="32"/>
    </location>
</feature>
<name>A0A917X8D3_9ACTN</name>
<keyword evidence="4" id="KW-1185">Reference proteome</keyword>
<sequence>MTAEVTAGHPAASGPVPAMAGPADKTGWQPCAPGAPGPTVLLTGWGLHASHAERLYRESLNDLWRLHTDQGVFILKALGQPATTAWLDFQTAAGELAAGAGLPVPLPVPTPDGAPTVHRHGRQWQLRPYQQGRPFAPDSPGHLAQTAQALNTLHRLPVTAFGHAPTCPGDETAFWRAAGEEPWNHLDRALAHVLTAPERANALSTWRTVHQRALAELDGAGYDTLPAVLTHGEIAGSNLVFDQEGTLRALLDWDAVQLRPRAYDLAKAALFLGRVARGSLDIDPDRAATVVADIAGGQPLEDREAAVLTPLLELYFVPTPERLHRMAYTAPQHLDWYVHWTLDGAHRARRLLAPVIRRLVGASTP</sequence>
<reference evidence="3" key="2">
    <citation type="submission" date="2020-09" db="EMBL/GenBank/DDBJ databases">
        <authorList>
            <person name="Sun Q."/>
            <person name="Zhou Y."/>
        </authorList>
    </citation>
    <scope>NUCLEOTIDE SEQUENCE</scope>
    <source>
        <strain evidence="3">CGMCC 4.7110</strain>
    </source>
</reference>
<feature type="domain" description="Aminoglycoside phosphotransferase" evidence="2">
    <location>
        <begin position="59"/>
        <end position="281"/>
    </location>
</feature>
<dbReference type="Gene3D" id="3.90.1200.10">
    <property type="match status" value="1"/>
</dbReference>
<protein>
    <recommendedName>
        <fullName evidence="2">Aminoglycoside phosphotransferase domain-containing protein</fullName>
    </recommendedName>
</protein>
<evidence type="ECO:0000256" key="1">
    <source>
        <dbReference type="SAM" id="MobiDB-lite"/>
    </source>
</evidence>
<dbReference type="Pfam" id="PF01636">
    <property type="entry name" value="APH"/>
    <property type="match status" value="1"/>
</dbReference>
<proteinExistence type="predicted"/>
<dbReference type="SUPFAM" id="SSF56112">
    <property type="entry name" value="Protein kinase-like (PK-like)"/>
    <property type="match status" value="1"/>
</dbReference>
<dbReference type="InterPro" id="IPR002575">
    <property type="entry name" value="Aminoglycoside_PTrfase"/>
</dbReference>